<name>A0AAF5PZC6_WUCBA</name>
<dbReference type="Proteomes" id="UP000093561">
    <property type="component" value="Unassembled WGS sequence"/>
</dbReference>
<proteinExistence type="predicted"/>
<accession>A0AAF5PZC6</accession>
<reference evidence="2" key="3">
    <citation type="submission" date="2024-02" db="UniProtKB">
        <authorList>
            <consortium name="WormBaseParasite"/>
        </authorList>
    </citation>
    <scope>IDENTIFICATION</scope>
    <source>
        <strain evidence="2">pt0022</strain>
    </source>
</reference>
<protein>
    <submittedName>
        <fullName evidence="2">Tudor domain-containing protein</fullName>
    </submittedName>
</protein>
<dbReference type="WBParaSite" id="mrna-Wban_07534">
    <property type="protein sequence ID" value="mrna-Wban_07534"/>
    <property type="gene ID" value="Wban_07534"/>
</dbReference>
<reference evidence="1" key="1">
    <citation type="submission" date="2015-03" db="EMBL/GenBank/DDBJ databases">
        <title>Wuchereria bancrofti Genome Sequencing Papua New Guinea Strain.</title>
        <authorList>
            <person name="Small S.T."/>
            <person name="Serre D."/>
            <person name="Zimmerman P.A."/>
        </authorList>
    </citation>
    <scope>NUCLEOTIDE SEQUENCE [LARGE SCALE GENOMIC DNA]</scope>
    <source>
        <strain evidence="1">pt0022</strain>
    </source>
</reference>
<reference evidence="1" key="2">
    <citation type="journal article" date="2016" name="Mol. Ecol.">
        <title>Population genomics of the filarial nematode parasite Wuchereria bancrofti from mosquitoes.</title>
        <authorList>
            <person name="Small S.T."/>
            <person name="Reimer L.J."/>
            <person name="Tisch D.J."/>
            <person name="King C.L."/>
            <person name="Christensen B.M."/>
            <person name="Siba P.M."/>
            <person name="Kazura J.W."/>
            <person name="Serre D."/>
            <person name="Zimmerman P.A."/>
        </authorList>
    </citation>
    <scope>NUCLEOTIDE SEQUENCE</scope>
    <source>
        <strain evidence="1">pt0022</strain>
    </source>
</reference>
<evidence type="ECO:0000313" key="1">
    <source>
        <dbReference type="Proteomes" id="UP000093561"/>
    </source>
</evidence>
<sequence>MNDLSKRPVFTQQEIVKELKKVILLDRILAESGALTLKQLNDIVSKIDKRNNFNTLNDLVTFIGMRTNVFEVSFDLVRNHSQEFREMFGYLINFLCDIDQAKRNVDVVTQVIKKFNTIVIREVGNTEKEVCRFLEKHRNFFILCGNNIVMLNPTCTEIPSAWERRALPTYDSGIRYDRSIVLDGIGKVVSAVSCTGYIKIEIIRGPWTAQTVFGLSKNVSNEVNLANKYPVGTLVKILAYRAYEACHPWTATKVVLADDRDDIWCVGETGRTDRLLEKYQLKNRSLTEIGYANNIVSPTAKIAEMKSFNSSPNRTLKTKSDKGSMSPRFMIKSVNGEAEEAGAFRRNFVNIEANMQMNSNYWKFYNDVIHDEIRKRQEVDECLRDGAKTFRQIFNKLIEGDTFAYYSYMVDFIVVRSHLYEILDDYVRMTSYTFRTEMLKFLRYIDEKSRENITVNTLRKLINASDGDFMEELLSYARNADIFLKFIEKHTSLIELAEAFGEQFIFLRGTYISDCNIFIPKFHFPRSLPS</sequence>
<evidence type="ECO:0000313" key="2">
    <source>
        <dbReference type="WBParaSite" id="mrna-Wban_07534"/>
    </source>
</evidence>
<organism evidence="1 2">
    <name type="scientific">Wuchereria bancrofti</name>
    <dbReference type="NCBI Taxonomy" id="6293"/>
    <lineage>
        <taxon>Eukaryota</taxon>
        <taxon>Metazoa</taxon>
        <taxon>Ecdysozoa</taxon>
        <taxon>Nematoda</taxon>
        <taxon>Chromadorea</taxon>
        <taxon>Rhabditida</taxon>
        <taxon>Spirurina</taxon>
        <taxon>Spiruromorpha</taxon>
        <taxon>Filarioidea</taxon>
        <taxon>Onchocercidae</taxon>
        <taxon>Wuchereria</taxon>
    </lineage>
</organism>
<dbReference type="AlphaFoldDB" id="A0AAF5PZC6"/>